<sequence length="165" mass="18266">MDLSETPLRPTAPRKRLRRKASNQSLPAPSSGAREIRSSKHFFTRAATIDLAYGTNASSSPSHTTNPSPGTSSQHTHHRPGFPLHSLPIDAVTFRPVFYRRRLDASTRNRIYVRDEAVDGPLSKNSQRLFRRVEKGAFGGLVLHSSMVGASVARMTNSVDVYCLH</sequence>
<dbReference type="GeneID" id="54285931"/>
<dbReference type="OrthoDB" id="10056939at2759"/>
<dbReference type="Proteomes" id="UP000799778">
    <property type="component" value="Unassembled WGS sequence"/>
</dbReference>
<name>A0A6A5XMI6_9PLEO</name>
<gene>
    <name evidence="2" type="ORF">BU24DRAFT_424542</name>
</gene>
<dbReference type="RefSeq" id="XP_033381883.1">
    <property type="nucleotide sequence ID" value="XM_033528534.1"/>
</dbReference>
<keyword evidence="3" id="KW-1185">Reference proteome</keyword>
<evidence type="ECO:0000313" key="2">
    <source>
        <dbReference type="EMBL" id="KAF2013544.1"/>
    </source>
</evidence>
<organism evidence="2 3">
    <name type="scientific">Aaosphaeria arxii CBS 175.79</name>
    <dbReference type="NCBI Taxonomy" id="1450172"/>
    <lineage>
        <taxon>Eukaryota</taxon>
        <taxon>Fungi</taxon>
        <taxon>Dikarya</taxon>
        <taxon>Ascomycota</taxon>
        <taxon>Pezizomycotina</taxon>
        <taxon>Dothideomycetes</taxon>
        <taxon>Pleosporomycetidae</taxon>
        <taxon>Pleosporales</taxon>
        <taxon>Pleosporales incertae sedis</taxon>
        <taxon>Aaosphaeria</taxon>
    </lineage>
</organism>
<reference evidence="2" key="1">
    <citation type="journal article" date="2020" name="Stud. Mycol.">
        <title>101 Dothideomycetes genomes: a test case for predicting lifestyles and emergence of pathogens.</title>
        <authorList>
            <person name="Haridas S."/>
            <person name="Albert R."/>
            <person name="Binder M."/>
            <person name="Bloem J."/>
            <person name="Labutti K."/>
            <person name="Salamov A."/>
            <person name="Andreopoulos B."/>
            <person name="Baker S."/>
            <person name="Barry K."/>
            <person name="Bills G."/>
            <person name="Bluhm B."/>
            <person name="Cannon C."/>
            <person name="Castanera R."/>
            <person name="Culley D."/>
            <person name="Daum C."/>
            <person name="Ezra D."/>
            <person name="Gonzalez J."/>
            <person name="Henrissat B."/>
            <person name="Kuo A."/>
            <person name="Liang C."/>
            <person name="Lipzen A."/>
            <person name="Lutzoni F."/>
            <person name="Magnuson J."/>
            <person name="Mondo S."/>
            <person name="Nolan M."/>
            <person name="Ohm R."/>
            <person name="Pangilinan J."/>
            <person name="Park H.-J."/>
            <person name="Ramirez L."/>
            <person name="Alfaro M."/>
            <person name="Sun H."/>
            <person name="Tritt A."/>
            <person name="Yoshinaga Y."/>
            <person name="Zwiers L.-H."/>
            <person name="Turgeon B."/>
            <person name="Goodwin S."/>
            <person name="Spatafora J."/>
            <person name="Crous P."/>
            <person name="Grigoriev I."/>
        </authorList>
    </citation>
    <scope>NUCLEOTIDE SEQUENCE</scope>
    <source>
        <strain evidence="2">CBS 175.79</strain>
    </source>
</reference>
<dbReference type="EMBL" id="ML978071">
    <property type="protein sequence ID" value="KAF2013544.1"/>
    <property type="molecule type" value="Genomic_DNA"/>
</dbReference>
<feature type="compositionally biased region" description="Low complexity" evidence="1">
    <location>
        <begin position="58"/>
        <end position="73"/>
    </location>
</feature>
<feature type="compositionally biased region" description="Basic residues" evidence="1">
    <location>
        <begin position="12"/>
        <end position="21"/>
    </location>
</feature>
<evidence type="ECO:0000256" key="1">
    <source>
        <dbReference type="SAM" id="MobiDB-lite"/>
    </source>
</evidence>
<feature type="region of interest" description="Disordered" evidence="1">
    <location>
        <begin position="54"/>
        <end position="85"/>
    </location>
</feature>
<proteinExistence type="predicted"/>
<accession>A0A6A5XMI6</accession>
<feature type="region of interest" description="Disordered" evidence="1">
    <location>
        <begin position="1"/>
        <end position="39"/>
    </location>
</feature>
<dbReference type="AlphaFoldDB" id="A0A6A5XMI6"/>
<evidence type="ECO:0000313" key="3">
    <source>
        <dbReference type="Proteomes" id="UP000799778"/>
    </source>
</evidence>
<protein>
    <submittedName>
        <fullName evidence="2">Uncharacterized protein</fullName>
    </submittedName>
</protein>